<gene>
    <name evidence="3" type="ORF">SAMN05421819_0762</name>
</gene>
<dbReference type="InterPro" id="IPR003675">
    <property type="entry name" value="Rce1/LyrA-like_dom"/>
</dbReference>
<sequence>MQVALFVTGLLWMFAARAVSERSVQIIATQLNLPLFYAPLQHACLAALLAVGFAALNWLGTRRGGVRESNALPSRSTVRQEWSRGFALGWGMVLFALLPLVLFGGLGPSFLFTPSLLGRSVLAILTLAFSTLATELAFRGFLYQRLTAAIGIVGSTFLMALFYAFFCASHPNATAFTFIVTFLFGLFYSVAWQRTHALWVGWGVHFAWSAVAGVIFGLPVAGYSNYSTLVQSATSGYDFLTGGAYGLEGSLVAAVAVCLGLPVLYRITRDYAWHYTAPEIIAAGYAMEVAPPPAHAAMEAQAKPAPLVQIASITPAGASTLVEANDLLRREREARGLPGSE</sequence>
<keyword evidence="4" id="KW-1185">Reference proteome</keyword>
<keyword evidence="1" id="KW-0472">Membrane</keyword>
<dbReference type="Pfam" id="PF02517">
    <property type="entry name" value="Rce1-like"/>
    <property type="match status" value="1"/>
</dbReference>
<feature type="transmembrane region" description="Helical" evidence="1">
    <location>
        <begin position="172"/>
        <end position="191"/>
    </location>
</feature>
<feature type="transmembrane region" description="Helical" evidence="1">
    <location>
        <begin position="36"/>
        <end position="59"/>
    </location>
</feature>
<reference evidence="3 4" key="1">
    <citation type="submission" date="2016-10" db="EMBL/GenBank/DDBJ databases">
        <authorList>
            <person name="de Groot N.N."/>
        </authorList>
    </citation>
    <scope>NUCLEOTIDE SEQUENCE [LARGE SCALE GENOMIC DNA]</scope>
    <source>
        <strain evidence="3 4">DSM 22489</strain>
    </source>
</reference>
<feature type="transmembrane region" description="Helical" evidence="1">
    <location>
        <begin position="85"/>
        <end position="104"/>
    </location>
</feature>
<dbReference type="GO" id="GO:0080120">
    <property type="term" value="P:CAAX-box protein maturation"/>
    <property type="evidence" value="ECO:0007669"/>
    <property type="project" value="UniProtKB-ARBA"/>
</dbReference>
<dbReference type="AlphaFoldDB" id="A0A1H5TW53"/>
<evidence type="ECO:0000313" key="4">
    <source>
        <dbReference type="Proteomes" id="UP000236728"/>
    </source>
</evidence>
<evidence type="ECO:0000313" key="3">
    <source>
        <dbReference type="EMBL" id="SEF67026.1"/>
    </source>
</evidence>
<feature type="transmembrane region" description="Helical" evidence="1">
    <location>
        <begin position="243"/>
        <end position="265"/>
    </location>
</feature>
<organism evidence="3 4">
    <name type="scientific">Bryocella elongata</name>
    <dbReference type="NCBI Taxonomy" id="863522"/>
    <lineage>
        <taxon>Bacteria</taxon>
        <taxon>Pseudomonadati</taxon>
        <taxon>Acidobacteriota</taxon>
        <taxon>Terriglobia</taxon>
        <taxon>Terriglobales</taxon>
        <taxon>Acidobacteriaceae</taxon>
        <taxon>Bryocella</taxon>
    </lineage>
</organism>
<proteinExistence type="predicted"/>
<feature type="transmembrane region" description="Helical" evidence="1">
    <location>
        <begin position="116"/>
        <end position="134"/>
    </location>
</feature>
<evidence type="ECO:0000259" key="2">
    <source>
        <dbReference type="Pfam" id="PF02517"/>
    </source>
</evidence>
<feature type="transmembrane region" description="Helical" evidence="1">
    <location>
        <begin position="146"/>
        <end position="166"/>
    </location>
</feature>
<name>A0A1H5TW53_9BACT</name>
<protein>
    <recommendedName>
        <fullName evidence="2">CAAX prenyl protease 2/Lysostaphin resistance protein A-like domain-containing protein</fullName>
    </recommendedName>
</protein>
<feature type="domain" description="CAAX prenyl protease 2/Lysostaphin resistance protein A-like" evidence="2">
    <location>
        <begin position="121"/>
        <end position="210"/>
    </location>
</feature>
<keyword evidence="1" id="KW-0812">Transmembrane</keyword>
<dbReference type="Proteomes" id="UP000236728">
    <property type="component" value="Unassembled WGS sequence"/>
</dbReference>
<accession>A0A1H5TW53</accession>
<dbReference type="EMBL" id="FNVA01000001">
    <property type="protein sequence ID" value="SEF67026.1"/>
    <property type="molecule type" value="Genomic_DNA"/>
</dbReference>
<dbReference type="PANTHER" id="PTHR39430">
    <property type="entry name" value="MEMBRANE-ASSOCIATED PROTEASE-RELATED"/>
    <property type="match status" value="1"/>
</dbReference>
<keyword evidence="1" id="KW-1133">Transmembrane helix</keyword>
<dbReference type="GO" id="GO:0004175">
    <property type="term" value="F:endopeptidase activity"/>
    <property type="evidence" value="ECO:0007669"/>
    <property type="project" value="UniProtKB-ARBA"/>
</dbReference>
<feature type="transmembrane region" description="Helical" evidence="1">
    <location>
        <begin position="198"/>
        <end position="223"/>
    </location>
</feature>
<evidence type="ECO:0000256" key="1">
    <source>
        <dbReference type="SAM" id="Phobius"/>
    </source>
</evidence>
<dbReference type="PANTHER" id="PTHR39430:SF1">
    <property type="entry name" value="PROTEASE"/>
    <property type="match status" value="1"/>
</dbReference>